<gene>
    <name evidence="1" type="ORF">Zm00014a_011570</name>
</gene>
<dbReference type="EMBL" id="NCVQ01000004">
    <property type="protein sequence ID" value="PWZ33082.1"/>
    <property type="molecule type" value="Genomic_DNA"/>
</dbReference>
<organism evidence="1">
    <name type="scientific">Zea mays</name>
    <name type="common">Maize</name>
    <dbReference type="NCBI Taxonomy" id="4577"/>
    <lineage>
        <taxon>Eukaryota</taxon>
        <taxon>Viridiplantae</taxon>
        <taxon>Streptophyta</taxon>
        <taxon>Embryophyta</taxon>
        <taxon>Tracheophyta</taxon>
        <taxon>Spermatophyta</taxon>
        <taxon>Magnoliopsida</taxon>
        <taxon>Liliopsida</taxon>
        <taxon>Poales</taxon>
        <taxon>Poaceae</taxon>
        <taxon>PACMAD clade</taxon>
        <taxon>Panicoideae</taxon>
        <taxon>Andropogonodae</taxon>
        <taxon>Andropogoneae</taxon>
        <taxon>Tripsacinae</taxon>
        <taxon>Zea</taxon>
    </lineage>
</organism>
<comment type="caution">
    <text evidence="1">The sequence shown here is derived from an EMBL/GenBank/DDBJ whole genome shotgun (WGS) entry which is preliminary data.</text>
</comment>
<accession>A0A3L6FIR0</accession>
<proteinExistence type="predicted"/>
<evidence type="ECO:0000313" key="1">
    <source>
        <dbReference type="EMBL" id="PWZ33082.1"/>
    </source>
</evidence>
<reference evidence="1" key="1">
    <citation type="journal article" date="2018" name="Nat. Genet.">
        <title>Extensive intraspecific gene order and gene structural variations between Mo17 and other maize genomes.</title>
        <authorList>
            <person name="Sun S."/>
            <person name="Zhou Y."/>
            <person name="Chen J."/>
            <person name="Shi J."/>
            <person name="Zhao H."/>
            <person name="Zhao H."/>
            <person name="Song W."/>
            <person name="Zhang M."/>
            <person name="Cui Y."/>
            <person name="Dong X."/>
            <person name="Liu H."/>
            <person name="Ma X."/>
            <person name="Jiao Y."/>
            <person name="Wang B."/>
            <person name="Wei X."/>
            <person name="Stein J.C."/>
            <person name="Glaubitz J.C."/>
            <person name="Lu F."/>
            <person name="Yu G."/>
            <person name="Liang C."/>
            <person name="Fengler K."/>
            <person name="Li B."/>
            <person name="Rafalski A."/>
            <person name="Schnable P.S."/>
            <person name="Ware D.H."/>
            <person name="Buckler E.S."/>
            <person name="Lai J."/>
        </authorList>
    </citation>
    <scope>NUCLEOTIDE SEQUENCE [LARGE SCALE GENOMIC DNA]</scope>
    <source>
        <tissue evidence="1">Seedling</tissue>
    </source>
</reference>
<dbReference type="AlphaFoldDB" id="A0A3L6FIR0"/>
<dbReference type="Proteomes" id="UP000251960">
    <property type="component" value="Chromosome 3"/>
</dbReference>
<protein>
    <submittedName>
        <fullName evidence="1">Uncharacterized protein</fullName>
    </submittedName>
</protein>
<name>A0A3L6FIR0_MAIZE</name>
<sequence>MYAMPPPRGGSEPLKRLLVRVCTHRRNRGQPSRGLALLAPLDVTQASSETASIPFSSASILHVLPPPSLIVSPSSPRASMNPTACSSMEYGLTSIGSVGHTYSRNPSLTAPDPPSSTPIYNLCSSETHGYSADAAGGDASVELTRWCSHTAAPVGDLIFVWRLPTDENIANGQSLLVHDQRKYRSMLIYTNSSISKPEDWECKPTPKKFFVWFYGTDEIVVSNEVLFDATLLVSKQYVLAMGFALLEHLTKNFSFPESLWFLGIDFVFLGITVNNTARAIRNFEGIHPKQTLSSPVTGPSKLPKWN</sequence>